<dbReference type="Gene3D" id="3.10.110.10">
    <property type="entry name" value="Ubiquitin Conjugating Enzyme"/>
    <property type="match status" value="1"/>
</dbReference>
<dbReference type="Pfam" id="PF00179">
    <property type="entry name" value="UQ_con"/>
    <property type="match status" value="1"/>
</dbReference>
<dbReference type="AlphaFoldDB" id="A0A7E4VNM1"/>
<dbReference type="GO" id="GO:0005524">
    <property type="term" value="F:ATP binding"/>
    <property type="evidence" value="ECO:0007669"/>
    <property type="project" value="UniProtKB-UniRule"/>
</dbReference>
<keyword evidence="4" id="KW-0067">ATP-binding</keyword>
<dbReference type="PROSITE" id="PS50127">
    <property type="entry name" value="UBC_2"/>
    <property type="match status" value="1"/>
</dbReference>
<evidence type="ECO:0000259" key="6">
    <source>
        <dbReference type="PROSITE" id="PS50127"/>
    </source>
</evidence>
<evidence type="ECO:0000256" key="3">
    <source>
        <dbReference type="PROSITE-ProRule" id="PRU10133"/>
    </source>
</evidence>
<dbReference type="PROSITE" id="PS50030">
    <property type="entry name" value="UBA"/>
    <property type="match status" value="1"/>
</dbReference>
<keyword evidence="2 4" id="KW-0833">Ubl conjugation pathway</keyword>
<dbReference type="SMART" id="SM00212">
    <property type="entry name" value="UBCc"/>
    <property type="match status" value="1"/>
</dbReference>
<dbReference type="PROSITE" id="PS00183">
    <property type="entry name" value="UBC_1"/>
    <property type="match status" value="1"/>
</dbReference>
<dbReference type="InterPro" id="IPR000608">
    <property type="entry name" value="UBC"/>
</dbReference>
<dbReference type="CDD" id="cd23800">
    <property type="entry name" value="UBCc_UBE2K"/>
    <property type="match status" value="1"/>
</dbReference>
<keyword evidence="4" id="KW-0547">Nucleotide-binding</keyword>
<dbReference type="InterPro" id="IPR015940">
    <property type="entry name" value="UBA"/>
</dbReference>
<feature type="active site" description="Glycyl thioester intermediate" evidence="3">
    <location>
        <position position="92"/>
    </location>
</feature>
<dbReference type="WBParaSite" id="Pan_g23143.t1">
    <property type="protein sequence ID" value="Pan_g23143.t1"/>
    <property type="gene ID" value="Pan_g23143"/>
</dbReference>
<dbReference type="SUPFAM" id="SSF54495">
    <property type="entry name" value="UBC-like"/>
    <property type="match status" value="1"/>
</dbReference>
<dbReference type="GO" id="GO:0016740">
    <property type="term" value="F:transferase activity"/>
    <property type="evidence" value="ECO:0007669"/>
    <property type="project" value="UniProtKB-KW"/>
</dbReference>
<evidence type="ECO:0000259" key="5">
    <source>
        <dbReference type="PROSITE" id="PS50030"/>
    </source>
</evidence>
<sequence length="200" mass="22202">MSDPKVNRIINECREIIRGNNIEETGISIELDHAHIQHVKAFIVGPPGTAYEGAMFTLNVVFPDDYPFRPPDVRFETNIWHPNISSQTGVICLDILKDKWAAALTLRTVLISIRALLADAEPTDPQDAVVAKQYLANKAMFDKTAAIWANHYANGSLELDADYLASLARMVEMGVAKPAALRYLSTFGWDLNKAVEAAYE</sequence>
<dbReference type="InterPro" id="IPR023313">
    <property type="entry name" value="UBQ-conjugating_AS"/>
</dbReference>
<evidence type="ECO:0000256" key="1">
    <source>
        <dbReference type="ARBA" id="ARBA00022679"/>
    </source>
</evidence>
<dbReference type="InterPro" id="IPR016135">
    <property type="entry name" value="UBQ-conjugating_enzyme/RWD"/>
</dbReference>
<keyword evidence="7" id="KW-1185">Reference proteome</keyword>
<feature type="domain" description="UBA" evidence="5">
    <location>
        <begin position="158"/>
        <end position="200"/>
    </location>
</feature>
<keyword evidence="1" id="KW-0808">Transferase</keyword>
<name>A0A7E4VNM1_PANRE</name>
<organism evidence="7 8">
    <name type="scientific">Panagrellus redivivus</name>
    <name type="common">Microworm</name>
    <dbReference type="NCBI Taxonomy" id="6233"/>
    <lineage>
        <taxon>Eukaryota</taxon>
        <taxon>Metazoa</taxon>
        <taxon>Ecdysozoa</taxon>
        <taxon>Nematoda</taxon>
        <taxon>Chromadorea</taxon>
        <taxon>Rhabditida</taxon>
        <taxon>Tylenchina</taxon>
        <taxon>Panagrolaimomorpha</taxon>
        <taxon>Panagrolaimoidea</taxon>
        <taxon>Panagrolaimidae</taxon>
        <taxon>Panagrellus</taxon>
    </lineage>
</organism>
<feature type="domain" description="UBC core" evidence="6">
    <location>
        <begin position="4"/>
        <end position="154"/>
    </location>
</feature>
<dbReference type="Proteomes" id="UP000492821">
    <property type="component" value="Unassembled WGS sequence"/>
</dbReference>
<dbReference type="PANTHER" id="PTHR24068">
    <property type="entry name" value="UBIQUITIN-CONJUGATING ENZYME E2"/>
    <property type="match status" value="1"/>
</dbReference>
<reference evidence="7" key="1">
    <citation type="journal article" date="2013" name="Genetics">
        <title>The draft genome and transcriptome of Panagrellus redivivus are shaped by the harsh demands of a free-living lifestyle.</title>
        <authorList>
            <person name="Srinivasan J."/>
            <person name="Dillman A.R."/>
            <person name="Macchietto M.G."/>
            <person name="Heikkinen L."/>
            <person name="Lakso M."/>
            <person name="Fracchia K.M."/>
            <person name="Antoshechkin I."/>
            <person name="Mortazavi A."/>
            <person name="Wong G."/>
            <person name="Sternberg P.W."/>
        </authorList>
    </citation>
    <scope>NUCLEOTIDE SEQUENCE [LARGE SCALE GENOMIC DNA]</scope>
    <source>
        <strain evidence="7">MT8872</strain>
    </source>
</reference>
<evidence type="ECO:0000313" key="8">
    <source>
        <dbReference type="WBParaSite" id="Pan_g23143.t1"/>
    </source>
</evidence>
<comment type="similarity">
    <text evidence="4">Belongs to the ubiquitin-conjugating enzyme family.</text>
</comment>
<protein>
    <submittedName>
        <fullName evidence="8">E2 ubiquitin-conjugating enzyme</fullName>
    </submittedName>
</protein>
<evidence type="ECO:0000313" key="7">
    <source>
        <dbReference type="Proteomes" id="UP000492821"/>
    </source>
</evidence>
<accession>A0A7E4VNM1</accession>
<proteinExistence type="inferred from homology"/>
<reference evidence="8" key="2">
    <citation type="submission" date="2020-10" db="UniProtKB">
        <authorList>
            <consortium name="WormBaseParasite"/>
        </authorList>
    </citation>
    <scope>IDENTIFICATION</scope>
</reference>
<evidence type="ECO:0000256" key="4">
    <source>
        <dbReference type="RuleBase" id="RU362109"/>
    </source>
</evidence>
<evidence type="ECO:0000256" key="2">
    <source>
        <dbReference type="ARBA" id="ARBA00022786"/>
    </source>
</evidence>